<dbReference type="Pfam" id="PF23247">
    <property type="entry name" value="LRR_RPS2"/>
    <property type="match status" value="8"/>
</dbReference>
<feature type="domain" description="Disease resistance protein At4g27190-like leucine-rich repeats" evidence="3">
    <location>
        <begin position="512"/>
        <end position="607"/>
    </location>
</feature>
<evidence type="ECO:0000256" key="1">
    <source>
        <dbReference type="ARBA" id="ARBA00022821"/>
    </source>
</evidence>
<feature type="domain" description="Disease resistance protein At4g27190-like leucine-rich repeats" evidence="3">
    <location>
        <begin position="2074"/>
        <end position="2215"/>
    </location>
</feature>
<gene>
    <name evidence="4" type="ORF">DEO72_LG5g1143</name>
</gene>
<feature type="domain" description="Disease resistance protein At4g27190-like leucine-rich repeats" evidence="3">
    <location>
        <begin position="871"/>
        <end position="978"/>
    </location>
</feature>
<feature type="domain" description="Disease resistance protein At4g27190-like leucine-rich repeats" evidence="3">
    <location>
        <begin position="1834"/>
        <end position="1959"/>
    </location>
</feature>
<evidence type="ECO:0000313" key="5">
    <source>
        <dbReference type="Proteomes" id="UP000501690"/>
    </source>
</evidence>
<sequence length="2294" mass="261982">MQCLIALATGTVTKLGESLVAPIGNQFGYLVHYKKNIKDLKRELKTLEGRKQGVQGVVDEDRRNGRQIVSIVQDWLYKVERIIDEIEKINDFQVENNKCLHIWSPNLVSRKGMGLRLFKGIDALWKVRNRVHTIVDKLKRCFMLLDGNVEECVKMHDVVRDVIISVASTKEFGFMVECDGYQMEQPKEETCCHSTAISLISKEAKEHPKVLNPKLKLLQIASKKKDLVPDNFFQCANKLMVLSLQNVHIHSMSSVFQALGNIHTLLLEDCHVRDVSIIGKQLKRLEILSFSNSNIKELPEEIGQLSSLRLLDLTECNDLIQISANVLASLSRLEELYLRVRSLSSKETNHILFELQSLSHHLKVIEIVIWTNEDLPKDLFFKNIERFWVYLGDSSSLFHGIVRKGYLHPNILKLNNAYYKYIKMSVTIQQLLEKVEILNLVDIKNMKDVISELNERGFPFLKHLSIEFCNNIEYVVNAFEGCIFPQLLSFSLSNLDNLKDIFNVSGSMSQTNDFAKVKPITSSQCFGILRQLKIEYCNKLKTVFTLFPRTINLATLQCLHVVESYGIECIISSNSKYDGKSIITFSNLVELKLQELPNLMGMFKTNVIHEHCSSTIQIHESNDQLIDQIKPIATLFKSSCMQLFPKLEKLFLQACSSLEMVFDLQKSQFHGESMVFLFPQLKEIEISWLSKLRHIWGNVPSYIQGFQNVKSIKVKKCDSLGFLLTPNIARALTQLQKMVIHSCHSMEKIVGKEENLNGDDEEKNVETLVFGQLESLTLIDLPNLTSICSDSYEVMMPSLRFLCIDACPQLVTSSMFTQTVSSQENFNASTTCDVANGTFEEDSPRFLQCCLKCTPHVFSNLKLKASSTKKDVSSVSNIYSKSETVSHIPILEQMQVKGWDSLEILFLLKQNQLSDDTDTNCVVKLILAQTLKNPVEITAFNNLTVLTIDSCHKLKHLFSYSIAKLLVKLQEIKMSNCKVIKQLVQREGEDNLTLFLPQSSCVKVHENSSSSDHVTSSQEACGLEWLSLKRISISHCGVLEVVIGEIREKVDTIIASFAQLQSLTLSHLPNAASFCLTHCASESPHFENIHGSGYQNHEVTSNEEIRNVDPFINGFIFPNLTYLAITSCNKVRSLFSPSTSTSFVRLVELDISGCREIEEIVSAEETQGNVIKIVFHSLQRLKLENLPKLKAFCQGSYGFDFPSLHQVFLKNCHMMETFSHDPSYTPKLETVIMEIGSITKNMWMGDLNATVPLSKGLLAFQTSETLGWIQQDKCMQRYFTHEKHLTVEGFERLLKLVPSNVIHIFQNLKELTIKNCGSLVEVFESHGVDAKQMHAMIHYKIEALNLYFLPKLINLWKNYGGVLGFQKLRILKVQHCGNLCNLFSPSIARSLVQLRHLRVHSCHMMEEITTKEDEESEGPNNAKIVFPLLNKLELRYIPNLKCFCSGTFNIDLPSCEEMIIEKCPMMTTFCYGSVTTAKLPHIYKGSYEYVDIMGDLNMTIYHANESLKVAQQTSETITCIEHGQKLLPYLRSDTELVVQGSEKLLHCIPSSMLHRFQHLKQLKVHDCGSLIEIFESEKVGENEDEGGTTTPYTFDLQELHLYDLPKLMHIWKYHGGILSFMNLKKLKIQHCNSLKNVLSPSMARSLSQLQELSVHECELIEEIITRDEKLSEEPNKVKIIFPALQWLTLYRLPSLRCFCSNTYHFELPSCIDITITECPKMEIEEIVSAEETQGNVIKIVFHSLQRLKLENLPKLKAFCQGSYGFDFPSLHQVFLKNCHMMETFSHDPSYTPKLETVIMEIGSITKNMWMGDLNATVPLSKGLLAFQTSETLGWIQQDKCMQRYFTHEKHLTVEGFERLLKLVPSNELTIKNCGSLVEVFESHGVDAKQMHAMIHYKIEALNLYFLPKLINLWKNYGGVLGFQKLRILKVQHCGNLCNLFSPSIARSLVQLRHLRVHSCHMMEEITTKEDEESEGPNNAKIVFPLLNKLELRYIPNLKCFCSGTFNIDLPSCEEMIIEKCPMMTTFCYGSVTTAKLPHIYKGSYEYVDIMGDLNMTIYHANESLKVAQQTSETITCIEHGQKLLPYLRSDTELVVQGSEKLLHCIPSSMLHRFQHLKQLKVHDCGSLIEIFESEKVGENEDEGGTTTPYTFDLQELHLYDLPKLMHIWKYHGGILSFMNLKKLKIQHCNSLKNVLSPSMARSLSQLQELSVHECELIEEIITRDEKLSEEPNKVKIIFPALQWLTLYRLPSLRCFCSNTYHFELPSCIDITITECPKMEVCHGNRHLRNSFCLH</sequence>
<reference evidence="4 5" key="1">
    <citation type="submission" date="2019-04" db="EMBL/GenBank/DDBJ databases">
        <title>An improved genome assembly and genetic linkage map for asparagus bean, Vigna unguiculata ssp. sesquipedialis.</title>
        <authorList>
            <person name="Xia Q."/>
            <person name="Zhang R."/>
            <person name="Dong Y."/>
        </authorList>
    </citation>
    <scope>NUCLEOTIDE SEQUENCE [LARGE SCALE GENOMIC DNA]</scope>
    <source>
        <tissue evidence="4">Leaf</tissue>
    </source>
</reference>
<organism evidence="4 5">
    <name type="scientific">Vigna unguiculata</name>
    <name type="common">Cowpea</name>
    <dbReference type="NCBI Taxonomy" id="3917"/>
    <lineage>
        <taxon>Eukaryota</taxon>
        <taxon>Viridiplantae</taxon>
        <taxon>Streptophyta</taxon>
        <taxon>Embryophyta</taxon>
        <taxon>Tracheophyta</taxon>
        <taxon>Spermatophyta</taxon>
        <taxon>Magnoliopsida</taxon>
        <taxon>eudicotyledons</taxon>
        <taxon>Gunneridae</taxon>
        <taxon>Pentapetalae</taxon>
        <taxon>rosids</taxon>
        <taxon>fabids</taxon>
        <taxon>Fabales</taxon>
        <taxon>Fabaceae</taxon>
        <taxon>Papilionoideae</taxon>
        <taxon>50 kb inversion clade</taxon>
        <taxon>NPAAA clade</taxon>
        <taxon>indigoferoid/millettioid clade</taxon>
        <taxon>Phaseoleae</taxon>
        <taxon>Vigna</taxon>
    </lineage>
</organism>
<dbReference type="InterPro" id="IPR032675">
    <property type="entry name" value="LRR_dom_sf"/>
</dbReference>
<name>A0A4D6LVW9_VIGUN</name>
<feature type="domain" description="Disease resistance protein At4g27190-like leucine-rich repeats" evidence="3">
    <location>
        <begin position="1110"/>
        <end position="1217"/>
    </location>
</feature>
<dbReference type="InterPro" id="IPR050905">
    <property type="entry name" value="Plant_NBS-LRR"/>
</dbReference>
<dbReference type="PANTHER" id="PTHR33463:SF105">
    <property type="entry name" value="AND NB-ARC DOMAIN DISEASE RESISTANCE PROTEIN, PUTATIVE-RELATED"/>
    <property type="match status" value="1"/>
</dbReference>
<accession>A0A4D6LVW9</accession>
<dbReference type="EMBL" id="CP039349">
    <property type="protein sequence ID" value="QCD93072.1"/>
    <property type="molecule type" value="Genomic_DNA"/>
</dbReference>
<keyword evidence="2" id="KW-0175">Coiled coil</keyword>
<evidence type="ECO:0000256" key="2">
    <source>
        <dbReference type="SAM" id="Coils"/>
    </source>
</evidence>
<feature type="domain" description="Disease resistance protein At4g27190-like leucine-rich repeats" evidence="3">
    <location>
        <begin position="1268"/>
        <end position="1402"/>
    </location>
</feature>
<keyword evidence="1" id="KW-0611">Plant defense</keyword>
<evidence type="ECO:0000259" key="3">
    <source>
        <dbReference type="Pfam" id="PF23247"/>
    </source>
</evidence>
<protein>
    <submittedName>
        <fullName evidence="4">Disease resistance protein RPS2</fullName>
    </submittedName>
</protein>
<dbReference type="PANTHER" id="PTHR33463">
    <property type="entry name" value="NB-ARC DOMAIN-CONTAINING PROTEIN-RELATED"/>
    <property type="match status" value="1"/>
</dbReference>
<feature type="coiled-coil region" evidence="2">
    <location>
        <begin position="30"/>
        <end position="57"/>
    </location>
</feature>
<evidence type="ECO:0000313" key="4">
    <source>
        <dbReference type="EMBL" id="QCD93072.1"/>
    </source>
</evidence>
<keyword evidence="5" id="KW-1185">Reference proteome</keyword>
<dbReference type="SUPFAM" id="SSF52047">
    <property type="entry name" value="RNI-like"/>
    <property type="match status" value="2"/>
</dbReference>
<dbReference type="Proteomes" id="UP000501690">
    <property type="component" value="Linkage Group LG5"/>
</dbReference>
<dbReference type="Gene3D" id="3.80.10.10">
    <property type="entry name" value="Ribonuclease Inhibitor"/>
    <property type="match status" value="7"/>
</dbReference>
<proteinExistence type="predicted"/>
<dbReference type="InterPro" id="IPR057135">
    <property type="entry name" value="At4g27190-like_LRR"/>
</dbReference>
<dbReference type="SUPFAM" id="SSF52058">
    <property type="entry name" value="L domain-like"/>
    <property type="match status" value="3"/>
</dbReference>
<feature type="domain" description="Disease resistance protein At4g27190-like leucine-rich repeats" evidence="3">
    <location>
        <begin position="626"/>
        <end position="743"/>
    </location>
</feature>
<feature type="domain" description="Disease resistance protein At4g27190-like leucine-rich repeats" evidence="3">
    <location>
        <begin position="1517"/>
        <end position="1658"/>
    </location>
</feature>